<protein>
    <recommendedName>
        <fullName evidence="2">histidine kinase</fullName>
        <ecNumber evidence="2">2.7.13.3</ecNumber>
    </recommendedName>
</protein>
<dbReference type="Pfam" id="PF00512">
    <property type="entry name" value="HisKA"/>
    <property type="match status" value="1"/>
</dbReference>
<dbReference type="OrthoDB" id="9789238at2"/>
<evidence type="ECO:0000256" key="5">
    <source>
        <dbReference type="ARBA" id="ARBA00022741"/>
    </source>
</evidence>
<dbReference type="InterPro" id="IPR005467">
    <property type="entry name" value="His_kinase_dom"/>
</dbReference>
<keyword evidence="11" id="KW-1185">Reference proteome</keyword>
<evidence type="ECO:0000313" key="11">
    <source>
        <dbReference type="Proteomes" id="UP000002696"/>
    </source>
</evidence>
<dbReference type="KEGG" id="bsb:Bresu_1120"/>
<dbReference type="InParanoid" id="D9QNZ9"/>
<comment type="catalytic activity">
    <reaction evidence="1">
        <text>ATP + protein L-histidine = ADP + protein N-phospho-L-histidine.</text>
        <dbReference type="EC" id="2.7.13.3"/>
    </reaction>
</comment>
<dbReference type="SUPFAM" id="SSF55874">
    <property type="entry name" value="ATPase domain of HSP90 chaperone/DNA topoisomerase II/histidine kinase"/>
    <property type="match status" value="1"/>
</dbReference>
<keyword evidence="4" id="KW-0808">Transferase</keyword>
<dbReference type="InterPro" id="IPR003594">
    <property type="entry name" value="HATPase_dom"/>
</dbReference>
<accession>D9QNZ9</accession>
<dbReference type="AlphaFoldDB" id="D9QNZ9"/>
<feature type="domain" description="Histidine kinase" evidence="9">
    <location>
        <begin position="140"/>
        <end position="352"/>
    </location>
</feature>
<reference evidence="11" key="1">
    <citation type="journal article" date="2011" name="J. Bacteriol.">
        <title>Genome sequences of eight morphologically diverse alphaproteobacteria.</title>
        <authorList>
            <consortium name="US DOE Joint Genome Institute"/>
            <person name="Brown P.J."/>
            <person name="Kysela D.T."/>
            <person name="Buechlein A."/>
            <person name="Hemmerich C."/>
            <person name="Brun Y.V."/>
        </authorList>
    </citation>
    <scope>NUCLEOTIDE SEQUENCE [LARGE SCALE GENOMIC DNA]</scope>
    <source>
        <strain evidence="11">ATCC 15264 / DSM 4735 / LMG 14903 / NBRC 16000 / CB 81</strain>
    </source>
</reference>
<dbReference type="Pfam" id="PF02518">
    <property type="entry name" value="HATPase_c"/>
    <property type="match status" value="1"/>
</dbReference>
<dbReference type="SMART" id="SM00387">
    <property type="entry name" value="HATPase_c"/>
    <property type="match status" value="1"/>
</dbReference>
<dbReference type="PANTHER" id="PTHR43065">
    <property type="entry name" value="SENSOR HISTIDINE KINASE"/>
    <property type="match status" value="1"/>
</dbReference>
<dbReference type="InterPro" id="IPR004358">
    <property type="entry name" value="Sig_transdc_His_kin-like_C"/>
</dbReference>
<dbReference type="eggNOG" id="COG4191">
    <property type="taxonomic scope" value="Bacteria"/>
</dbReference>
<evidence type="ECO:0000256" key="4">
    <source>
        <dbReference type="ARBA" id="ARBA00022679"/>
    </source>
</evidence>
<evidence type="ECO:0000256" key="2">
    <source>
        <dbReference type="ARBA" id="ARBA00012438"/>
    </source>
</evidence>
<dbReference type="BioCyc" id="BSUB633149:G1GM8-1118-MONOMER"/>
<evidence type="ECO:0000256" key="6">
    <source>
        <dbReference type="ARBA" id="ARBA00022777"/>
    </source>
</evidence>
<name>D9QNZ9_BRESC</name>
<dbReference type="CDD" id="cd00082">
    <property type="entry name" value="HisKA"/>
    <property type="match status" value="1"/>
</dbReference>
<dbReference type="FunCoup" id="D9QNZ9">
    <property type="interactions" value="77"/>
</dbReference>
<keyword evidence="6 10" id="KW-0418">Kinase</keyword>
<dbReference type="Gene3D" id="1.10.287.130">
    <property type="match status" value="1"/>
</dbReference>
<dbReference type="Proteomes" id="UP000002696">
    <property type="component" value="Chromosome"/>
</dbReference>
<proteinExistence type="predicted"/>
<dbReference type="HOGENOM" id="CLU_000445_114_39_5"/>
<dbReference type="SUPFAM" id="SSF55785">
    <property type="entry name" value="PYP-like sensor domain (PAS domain)"/>
    <property type="match status" value="1"/>
</dbReference>
<dbReference type="GO" id="GO:0000155">
    <property type="term" value="F:phosphorelay sensor kinase activity"/>
    <property type="evidence" value="ECO:0007669"/>
    <property type="project" value="InterPro"/>
</dbReference>
<keyword evidence="5" id="KW-0547">Nucleotide-binding</keyword>
<dbReference type="PRINTS" id="PR00344">
    <property type="entry name" value="BCTRLSENSOR"/>
</dbReference>
<dbReference type="InterPro" id="IPR036097">
    <property type="entry name" value="HisK_dim/P_sf"/>
</dbReference>
<keyword evidence="8" id="KW-0902">Two-component regulatory system</keyword>
<dbReference type="RefSeq" id="WP_013268535.1">
    <property type="nucleotide sequence ID" value="NC_014375.1"/>
</dbReference>
<evidence type="ECO:0000256" key="1">
    <source>
        <dbReference type="ARBA" id="ARBA00000085"/>
    </source>
</evidence>
<dbReference type="PANTHER" id="PTHR43065:SF10">
    <property type="entry name" value="PEROXIDE STRESS-ACTIVATED HISTIDINE KINASE MAK3"/>
    <property type="match status" value="1"/>
</dbReference>
<keyword evidence="3" id="KW-0597">Phosphoprotein</keyword>
<dbReference type="Gene3D" id="3.30.450.20">
    <property type="entry name" value="PAS domain"/>
    <property type="match status" value="1"/>
</dbReference>
<dbReference type="EC" id="2.7.13.3" evidence="2"/>
<dbReference type="SUPFAM" id="SSF47384">
    <property type="entry name" value="Homodimeric domain of signal transducing histidine kinase"/>
    <property type="match status" value="1"/>
</dbReference>
<dbReference type="Gene3D" id="3.30.565.10">
    <property type="entry name" value="Histidine kinase-like ATPase, C-terminal domain"/>
    <property type="match status" value="1"/>
</dbReference>
<dbReference type="InterPro" id="IPR035965">
    <property type="entry name" value="PAS-like_dom_sf"/>
</dbReference>
<sequence>MVDAPMAVVAIDAAGTIRSANTTADAFFGRAMVGDPPLHIASLIPELDVAALQAPGGLADLNATSRSGGSGVHLTALRHDGRCAFVDVQAAQFSANGEDFLTLFIQDVTGVVAAETAAQDLRQQITYNWRLNSLGELASMVAHELNQPLSAILNFLDAATTLISRPEIDRAKITKYVESAAGQAERASDVIRRLRTLMSRDTGFHSQANMAEIVDEILPILRINAREVDAILTVRIPPDGCALCDRVQVQQVVLNLVRNALDAPSDGQRRRVLISGDQTDQHYRVTVEDNGPGVPEAVAGGLFDPLISTKAGGMGMGLSICRTIVEAHGGKIEHVTSSLGGAGFAFTLNNRSANV</sequence>
<evidence type="ECO:0000259" key="9">
    <source>
        <dbReference type="PROSITE" id="PS50109"/>
    </source>
</evidence>
<dbReference type="PROSITE" id="PS50109">
    <property type="entry name" value="HIS_KIN"/>
    <property type="match status" value="1"/>
</dbReference>
<dbReference type="InterPro" id="IPR003661">
    <property type="entry name" value="HisK_dim/P_dom"/>
</dbReference>
<dbReference type="EMBL" id="CP002102">
    <property type="protein sequence ID" value="ADL00432.1"/>
    <property type="molecule type" value="Genomic_DNA"/>
</dbReference>
<dbReference type="GO" id="GO:0005524">
    <property type="term" value="F:ATP binding"/>
    <property type="evidence" value="ECO:0007669"/>
    <property type="project" value="UniProtKB-KW"/>
</dbReference>
<evidence type="ECO:0000256" key="7">
    <source>
        <dbReference type="ARBA" id="ARBA00022840"/>
    </source>
</evidence>
<dbReference type="STRING" id="633149.Bresu_1120"/>
<dbReference type="SMART" id="SM00388">
    <property type="entry name" value="HisKA"/>
    <property type="match status" value="1"/>
</dbReference>
<organism evidence="10 11">
    <name type="scientific">Brevundimonas subvibrioides (strain ATCC 15264 / DSM 4735 / LMG 14903 / NBRC 16000 / CB 81)</name>
    <name type="common">Caulobacter subvibrioides</name>
    <dbReference type="NCBI Taxonomy" id="633149"/>
    <lineage>
        <taxon>Bacteria</taxon>
        <taxon>Pseudomonadati</taxon>
        <taxon>Pseudomonadota</taxon>
        <taxon>Alphaproteobacteria</taxon>
        <taxon>Caulobacterales</taxon>
        <taxon>Caulobacteraceae</taxon>
        <taxon>Brevundimonas</taxon>
    </lineage>
</organism>
<gene>
    <name evidence="10" type="ordered locus">Bresu_1120</name>
</gene>
<evidence type="ECO:0000313" key="10">
    <source>
        <dbReference type="EMBL" id="ADL00432.1"/>
    </source>
</evidence>
<dbReference type="InterPro" id="IPR036890">
    <property type="entry name" value="HATPase_C_sf"/>
</dbReference>
<evidence type="ECO:0000256" key="8">
    <source>
        <dbReference type="ARBA" id="ARBA00023012"/>
    </source>
</evidence>
<keyword evidence="7" id="KW-0067">ATP-binding</keyword>
<evidence type="ECO:0000256" key="3">
    <source>
        <dbReference type="ARBA" id="ARBA00022553"/>
    </source>
</evidence>